<dbReference type="Pfam" id="PF00990">
    <property type="entry name" value="GGDEF"/>
    <property type="match status" value="1"/>
</dbReference>
<accession>A0A7T1F3M7</accession>
<evidence type="ECO:0000256" key="2">
    <source>
        <dbReference type="ARBA" id="ARBA00034247"/>
    </source>
</evidence>
<name>A0A7T1F3M7_ATRLM</name>
<dbReference type="PROSITE" id="PS50887">
    <property type="entry name" value="GGDEF"/>
    <property type="match status" value="1"/>
</dbReference>
<comment type="catalytic activity">
    <reaction evidence="2">
        <text>2 GTP = 3',3'-c-di-GMP + 2 diphosphate</text>
        <dbReference type="Rhea" id="RHEA:24898"/>
        <dbReference type="ChEBI" id="CHEBI:33019"/>
        <dbReference type="ChEBI" id="CHEBI:37565"/>
        <dbReference type="ChEBI" id="CHEBI:58805"/>
        <dbReference type="EC" id="2.7.7.65"/>
    </reaction>
</comment>
<dbReference type="PANTHER" id="PTHR45138">
    <property type="entry name" value="REGULATORY COMPONENTS OF SENSORY TRANSDUCTION SYSTEM"/>
    <property type="match status" value="1"/>
</dbReference>
<evidence type="ECO:0000259" key="4">
    <source>
        <dbReference type="PROSITE" id="PS50887"/>
    </source>
</evidence>
<dbReference type="InterPro" id="IPR029787">
    <property type="entry name" value="Nucleotide_cyclase"/>
</dbReference>
<keyword evidence="6" id="KW-1185">Reference proteome</keyword>
<gene>
    <name evidence="5" type="primary">pleD_2</name>
    <name evidence="5" type="ORF">RT761_02260</name>
</gene>
<dbReference type="InterPro" id="IPR000160">
    <property type="entry name" value="GGDEF_dom"/>
</dbReference>
<evidence type="ECO:0000313" key="6">
    <source>
        <dbReference type="Proteomes" id="UP000594463"/>
    </source>
</evidence>
<dbReference type="GO" id="GO:0052621">
    <property type="term" value="F:diguanylate cyclase activity"/>
    <property type="evidence" value="ECO:0007669"/>
    <property type="project" value="UniProtKB-EC"/>
</dbReference>
<dbReference type="SMART" id="SM00267">
    <property type="entry name" value="GGDEF"/>
    <property type="match status" value="1"/>
</dbReference>
<feature type="domain" description="GGDEF" evidence="4">
    <location>
        <begin position="184"/>
        <end position="314"/>
    </location>
</feature>
<keyword evidence="3" id="KW-0175">Coiled coil</keyword>
<organism evidence="5 6">
    <name type="scientific">Atribacter laminatus</name>
    <dbReference type="NCBI Taxonomy" id="2847778"/>
    <lineage>
        <taxon>Bacteria</taxon>
        <taxon>Pseudomonadati</taxon>
        <taxon>Atribacterota</taxon>
        <taxon>Atribacteria</taxon>
        <taxon>Atribacterales</taxon>
        <taxon>Atribacteraceae</taxon>
        <taxon>Atribacter</taxon>
    </lineage>
</organism>
<feature type="coiled-coil region" evidence="3">
    <location>
        <begin position="122"/>
        <end position="156"/>
    </location>
</feature>
<dbReference type="AlphaFoldDB" id="A0A7T1F3M7"/>
<dbReference type="InterPro" id="IPR050469">
    <property type="entry name" value="Diguanylate_Cyclase"/>
</dbReference>
<dbReference type="EC" id="2.7.7.65" evidence="1"/>
<dbReference type="Proteomes" id="UP000594463">
    <property type="component" value="Chromosome"/>
</dbReference>
<proteinExistence type="predicted"/>
<evidence type="ECO:0000256" key="3">
    <source>
        <dbReference type="SAM" id="Coils"/>
    </source>
</evidence>
<dbReference type="PANTHER" id="PTHR45138:SF9">
    <property type="entry name" value="DIGUANYLATE CYCLASE DGCM-RELATED"/>
    <property type="match status" value="1"/>
</dbReference>
<evidence type="ECO:0000313" key="5">
    <source>
        <dbReference type="EMBL" id="QPM69032.1"/>
    </source>
</evidence>
<reference evidence="5 6" key="1">
    <citation type="journal article" date="2021" name="Nat. Commun.">
        <title>Isolation of a member of the candidate phylum Atribacteria reveals a unique cell membrane structure.</title>
        <authorList>
            <person name="Taiki K."/>
            <person name="Nobu M.K."/>
            <person name="Kusada H."/>
            <person name="Meng X.-Y."/>
            <person name="Hosoki N."/>
            <person name="Uematsu K."/>
            <person name="Yoshioka H."/>
            <person name="Kamagata Y."/>
            <person name="Tamaki H."/>
        </authorList>
    </citation>
    <scope>NUCLEOTIDE SEQUENCE [LARGE SCALE GENOMIC DNA]</scope>
    <source>
        <strain evidence="5 6">RT761</strain>
    </source>
</reference>
<dbReference type="CDD" id="cd01949">
    <property type="entry name" value="GGDEF"/>
    <property type="match status" value="1"/>
</dbReference>
<sequence length="319" mass="36432">MFKKYLSLYQESLFQYFEQMSSIVMVIINSNLEIIGCNQGLIKLLNLSHEPIGRTISDFISTESTKTIPLPSPNEIHPFKFLFQGENTFSFLVFGTIIGLNDSYLIIGEKPVLTGDNTISTISSLNNELTDLVRELNKKNKALEKANDTIQKLMNTDPLTNLWNRRYFMIQLESAFSFAKRHHSPLSLVMADIDHFKTVNDIHGHSVGDQVLIDVSNIFIKNSRIEDIVARFGGEEFIFLLPQTHSLVAANLAERLRKMVEDYHFPQYGFRITVSFGVAEKTPNDTLESLLKNADDALYQAKRKGRNQTFICQKTQRQN</sequence>
<dbReference type="Gene3D" id="3.30.70.270">
    <property type="match status" value="1"/>
</dbReference>
<protein>
    <recommendedName>
        <fullName evidence="1">diguanylate cyclase</fullName>
        <ecNumber evidence="1">2.7.7.65</ecNumber>
    </recommendedName>
</protein>
<dbReference type="KEGG" id="alam:RT761_02260"/>
<evidence type="ECO:0000256" key="1">
    <source>
        <dbReference type="ARBA" id="ARBA00012528"/>
    </source>
</evidence>
<dbReference type="NCBIfam" id="TIGR00254">
    <property type="entry name" value="GGDEF"/>
    <property type="match status" value="1"/>
</dbReference>
<dbReference type="RefSeq" id="WP_218111520.1">
    <property type="nucleotide sequence ID" value="NZ_CP065383.1"/>
</dbReference>
<dbReference type="FunFam" id="3.30.70.270:FF:000001">
    <property type="entry name" value="Diguanylate cyclase domain protein"/>
    <property type="match status" value="1"/>
</dbReference>
<dbReference type="InterPro" id="IPR043128">
    <property type="entry name" value="Rev_trsase/Diguanyl_cyclase"/>
</dbReference>
<dbReference type="SUPFAM" id="SSF55073">
    <property type="entry name" value="Nucleotide cyclase"/>
    <property type="match status" value="1"/>
</dbReference>
<dbReference type="EMBL" id="CP065383">
    <property type="protein sequence ID" value="QPM69032.1"/>
    <property type="molecule type" value="Genomic_DNA"/>
</dbReference>